<dbReference type="KEGG" id="lpav:PLANPX_0965"/>
<accession>A0A5K7XA93</accession>
<dbReference type="AlphaFoldDB" id="A0A5K7XA93"/>
<evidence type="ECO:0000259" key="2">
    <source>
        <dbReference type="Pfam" id="PF03703"/>
    </source>
</evidence>
<feature type="domain" description="YdbS-like PH" evidence="2">
    <location>
        <begin position="122"/>
        <end position="195"/>
    </location>
</feature>
<dbReference type="EMBL" id="AP021861">
    <property type="protein sequence ID" value="BBO31353.1"/>
    <property type="molecule type" value="Genomic_DNA"/>
</dbReference>
<evidence type="ECO:0000313" key="4">
    <source>
        <dbReference type="Proteomes" id="UP000326837"/>
    </source>
</evidence>
<dbReference type="RefSeq" id="WP_152097511.1">
    <property type="nucleotide sequence ID" value="NZ_AP021861.1"/>
</dbReference>
<dbReference type="InterPro" id="IPR005182">
    <property type="entry name" value="YdbS-like_PH"/>
</dbReference>
<feature type="transmembrane region" description="Helical" evidence="1">
    <location>
        <begin position="67"/>
        <end position="90"/>
    </location>
</feature>
<gene>
    <name evidence="3" type="ORF">PLANPX_0965</name>
</gene>
<proteinExistence type="predicted"/>
<dbReference type="Proteomes" id="UP000326837">
    <property type="component" value="Chromosome"/>
</dbReference>
<name>A0A5K7XA93_9BACT</name>
<evidence type="ECO:0000313" key="3">
    <source>
        <dbReference type="EMBL" id="BBO31353.1"/>
    </source>
</evidence>
<dbReference type="PANTHER" id="PTHR37938">
    <property type="entry name" value="BLL0215 PROTEIN"/>
    <property type="match status" value="1"/>
</dbReference>
<keyword evidence="1" id="KW-0812">Transmembrane</keyword>
<sequence>MKCPACAAELPAEAAFCHKCGVAISSSVDQPAAAGGPAAAKRPRAAVPPTAGEDQEEVLWQGQFSKLAMLGAWIAGGAFTLVIIVIGFFASFTGGAWAIAAGAIVLVWIALVLRLLYLQLSLHYYLTNQRFIHERGLLWREVDRIETIDIDDVGVVQGPVERMLKIGSIRLRSSDASTPEFMIQGIENVRQVASLIDDARRKERRRRGMYIESV</sequence>
<dbReference type="PANTHER" id="PTHR37938:SF1">
    <property type="entry name" value="BLL0215 PROTEIN"/>
    <property type="match status" value="1"/>
</dbReference>
<keyword evidence="1" id="KW-0472">Membrane</keyword>
<reference evidence="4" key="1">
    <citation type="submission" date="2019-10" db="EMBL/GenBank/DDBJ databases">
        <title>Lacipirellula parvula gen. nov., sp. nov., representing a lineage of planctomycetes widespread in freshwater anoxic habitats, and description of the family Lacipirellulaceae.</title>
        <authorList>
            <person name="Dedysh S.N."/>
            <person name="Kulichevskaya I.S."/>
            <person name="Beletsky A.V."/>
            <person name="Rakitin A.L."/>
            <person name="Mardanov A.V."/>
            <person name="Ivanova A.A."/>
            <person name="Saltykova V.X."/>
            <person name="Rijpstra W.I.C."/>
            <person name="Sinninghe Damste J.S."/>
            <person name="Ravin N.V."/>
        </authorList>
    </citation>
    <scope>NUCLEOTIDE SEQUENCE [LARGE SCALE GENOMIC DNA]</scope>
    <source>
        <strain evidence="4">PX69</strain>
    </source>
</reference>
<organism evidence="3 4">
    <name type="scientific">Lacipirellula parvula</name>
    <dbReference type="NCBI Taxonomy" id="2650471"/>
    <lineage>
        <taxon>Bacteria</taxon>
        <taxon>Pseudomonadati</taxon>
        <taxon>Planctomycetota</taxon>
        <taxon>Planctomycetia</taxon>
        <taxon>Pirellulales</taxon>
        <taxon>Lacipirellulaceae</taxon>
        <taxon>Lacipirellula</taxon>
    </lineage>
</organism>
<keyword evidence="1" id="KW-1133">Transmembrane helix</keyword>
<dbReference type="Pfam" id="PF03703">
    <property type="entry name" value="bPH_2"/>
    <property type="match status" value="1"/>
</dbReference>
<keyword evidence="4" id="KW-1185">Reference proteome</keyword>
<evidence type="ECO:0000256" key="1">
    <source>
        <dbReference type="SAM" id="Phobius"/>
    </source>
</evidence>
<protein>
    <recommendedName>
        <fullName evidence="2">YdbS-like PH domain-containing protein</fullName>
    </recommendedName>
</protein>
<feature type="transmembrane region" description="Helical" evidence="1">
    <location>
        <begin position="96"/>
        <end position="117"/>
    </location>
</feature>